<keyword evidence="6 7" id="KW-0472">Membrane</keyword>
<evidence type="ECO:0000256" key="6">
    <source>
        <dbReference type="ARBA" id="ARBA00023136"/>
    </source>
</evidence>
<dbReference type="GO" id="GO:0005886">
    <property type="term" value="C:plasma membrane"/>
    <property type="evidence" value="ECO:0007669"/>
    <property type="project" value="UniProtKB-SubCell"/>
</dbReference>
<evidence type="ECO:0000256" key="5">
    <source>
        <dbReference type="ARBA" id="ARBA00022989"/>
    </source>
</evidence>
<comment type="similarity">
    <text evidence="7">Belongs to the binding-protein-dependent transport system permease family.</text>
</comment>
<dbReference type="PANTHER" id="PTHR30151">
    <property type="entry name" value="ALKANE SULFONATE ABC TRANSPORTER-RELATED, MEMBRANE SUBUNIT"/>
    <property type="match status" value="1"/>
</dbReference>
<dbReference type="SUPFAM" id="SSF161098">
    <property type="entry name" value="MetI-like"/>
    <property type="match status" value="1"/>
</dbReference>
<accession>A0A316GFZ9</accession>
<dbReference type="RefSeq" id="WP_109670031.1">
    <property type="nucleotide sequence ID" value="NZ_QGGW01000009.1"/>
</dbReference>
<dbReference type="EMBL" id="QGGW01000009">
    <property type="protein sequence ID" value="PWK59175.1"/>
    <property type="molecule type" value="Genomic_DNA"/>
</dbReference>
<dbReference type="Gene3D" id="1.10.3720.10">
    <property type="entry name" value="MetI-like"/>
    <property type="match status" value="1"/>
</dbReference>
<dbReference type="Proteomes" id="UP000245708">
    <property type="component" value="Unassembled WGS sequence"/>
</dbReference>
<feature type="transmembrane region" description="Helical" evidence="7">
    <location>
        <begin position="81"/>
        <end position="106"/>
    </location>
</feature>
<dbReference type="CDD" id="cd06261">
    <property type="entry name" value="TM_PBP2"/>
    <property type="match status" value="1"/>
</dbReference>
<feature type="transmembrane region" description="Helical" evidence="7">
    <location>
        <begin position="113"/>
        <end position="135"/>
    </location>
</feature>
<evidence type="ECO:0000256" key="7">
    <source>
        <dbReference type="RuleBase" id="RU363032"/>
    </source>
</evidence>
<dbReference type="OrthoDB" id="258894at2"/>
<dbReference type="PANTHER" id="PTHR30151:SF25">
    <property type="entry name" value="TAURINE TRANSPORT SYSTEM PERMEASE PROTEIN TAUC"/>
    <property type="match status" value="1"/>
</dbReference>
<dbReference type="AlphaFoldDB" id="A0A316GFZ9"/>
<feature type="transmembrane region" description="Helical" evidence="7">
    <location>
        <begin position="197"/>
        <end position="216"/>
    </location>
</feature>
<dbReference type="Pfam" id="PF00528">
    <property type="entry name" value="BPD_transp_1"/>
    <property type="match status" value="1"/>
</dbReference>
<keyword evidence="10" id="KW-1185">Reference proteome</keyword>
<dbReference type="GO" id="GO:0010438">
    <property type="term" value="P:cellular response to sulfur starvation"/>
    <property type="evidence" value="ECO:0007669"/>
    <property type="project" value="TreeGrafter"/>
</dbReference>
<proteinExistence type="inferred from homology"/>
<evidence type="ECO:0000256" key="4">
    <source>
        <dbReference type="ARBA" id="ARBA00022692"/>
    </source>
</evidence>
<evidence type="ECO:0000313" key="9">
    <source>
        <dbReference type="EMBL" id="PWK59175.1"/>
    </source>
</evidence>
<sequence length="270" mass="28851">MRLINRYPGPVGRVALAALPFVLVGLVYAQASAARLAENPQDRILPSFATLGGTAWRLLTEEDRRSGEILFWGDTLSSLSLLAAGVGIAALLGLVLGVAIGLIPLIRSSLQGFVAVVSMIPPLAVLPILFITLGVGDTAKIALIAIGITPFLIRDLTARTLELPQEQVVKAQTLGASTLGIALSVALPQILPRLISAIRLSLGPAWLFLIAAEAVASDSGLGYRVFLVRRFLAMDVILTYVAWITLLAFLIDWGLARLSRWLFPWAEARG</sequence>
<name>A0A316GFZ9_9RHOB</name>
<dbReference type="InterPro" id="IPR000515">
    <property type="entry name" value="MetI-like"/>
</dbReference>
<dbReference type="PROSITE" id="PS50928">
    <property type="entry name" value="ABC_TM1"/>
    <property type="match status" value="1"/>
</dbReference>
<evidence type="ECO:0000256" key="3">
    <source>
        <dbReference type="ARBA" id="ARBA00022475"/>
    </source>
</evidence>
<comment type="caution">
    <text evidence="9">The sequence shown here is derived from an EMBL/GenBank/DDBJ whole genome shotgun (WGS) entry which is preliminary data.</text>
</comment>
<comment type="subcellular location">
    <subcellularLocation>
        <location evidence="1 7">Cell membrane</location>
        <topology evidence="1 7">Multi-pass membrane protein</topology>
    </subcellularLocation>
</comment>
<reference evidence="9 10" key="1">
    <citation type="submission" date="2018-05" db="EMBL/GenBank/DDBJ databases">
        <title>Genomic Encyclopedia of Type Strains, Phase IV (KMG-IV): sequencing the most valuable type-strain genomes for metagenomic binning, comparative biology and taxonomic classification.</title>
        <authorList>
            <person name="Goeker M."/>
        </authorList>
    </citation>
    <scope>NUCLEOTIDE SEQUENCE [LARGE SCALE GENOMIC DNA]</scope>
    <source>
        <strain evidence="9 10">DSM 16097</strain>
    </source>
</reference>
<evidence type="ECO:0000313" key="10">
    <source>
        <dbReference type="Proteomes" id="UP000245708"/>
    </source>
</evidence>
<dbReference type="InterPro" id="IPR035906">
    <property type="entry name" value="MetI-like_sf"/>
</dbReference>
<evidence type="ECO:0000256" key="2">
    <source>
        <dbReference type="ARBA" id="ARBA00022448"/>
    </source>
</evidence>
<keyword evidence="2 7" id="KW-0813">Transport</keyword>
<gene>
    <name evidence="9" type="ORF">C7455_10998</name>
</gene>
<feature type="domain" description="ABC transmembrane type-1" evidence="8">
    <location>
        <begin position="75"/>
        <end position="259"/>
    </location>
</feature>
<keyword evidence="5 7" id="KW-1133">Transmembrane helix</keyword>
<evidence type="ECO:0000256" key="1">
    <source>
        <dbReference type="ARBA" id="ARBA00004651"/>
    </source>
</evidence>
<protein>
    <submittedName>
        <fullName evidence="9">NitT/TauT family transport system permease protein</fullName>
    </submittedName>
</protein>
<evidence type="ECO:0000259" key="8">
    <source>
        <dbReference type="PROSITE" id="PS50928"/>
    </source>
</evidence>
<feature type="transmembrane region" description="Helical" evidence="7">
    <location>
        <begin position="237"/>
        <end position="256"/>
    </location>
</feature>
<keyword evidence="4 7" id="KW-0812">Transmembrane</keyword>
<dbReference type="GO" id="GO:0055085">
    <property type="term" value="P:transmembrane transport"/>
    <property type="evidence" value="ECO:0007669"/>
    <property type="project" value="InterPro"/>
</dbReference>
<keyword evidence="3" id="KW-1003">Cell membrane</keyword>
<organism evidence="9 10">
    <name type="scientific">Roseicyclus mahoneyensis</name>
    <dbReference type="NCBI Taxonomy" id="164332"/>
    <lineage>
        <taxon>Bacteria</taxon>
        <taxon>Pseudomonadati</taxon>
        <taxon>Pseudomonadota</taxon>
        <taxon>Alphaproteobacteria</taxon>
        <taxon>Rhodobacterales</taxon>
        <taxon>Roseobacteraceae</taxon>
        <taxon>Roseicyclus</taxon>
    </lineage>
</organism>